<evidence type="ECO:0000256" key="2">
    <source>
        <dbReference type="ARBA" id="ARBA00009477"/>
    </source>
</evidence>
<feature type="signal peptide" evidence="5">
    <location>
        <begin position="1"/>
        <end position="37"/>
    </location>
</feature>
<dbReference type="KEGG" id="otd:J1M35_13580"/>
<dbReference type="PANTHER" id="PTHR30469">
    <property type="entry name" value="MULTIDRUG RESISTANCE PROTEIN MDTA"/>
    <property type="match status" value="1"/>
</dbReference>
<keyword evidence="3" id="KW-0813">Transport</keyword>
<keyword evidence="9" id="KW-1185">Reference proteome</keyword>
<dbReference type="PANTHER" id="PTHR30469:SF18">
    <property type="entry name" value="RESISTANCE-NODULATION-CELL DIVISION (RND) EFFLUX MEMBRANE FUSION PROTEIN-RELATED"/>
    <property type="match status" value="1"/>
</dbReference>
<feature type="coiled-coil region" evidence="4">
    <location>
        <begin position="144"/>
        <end position="171"/>
    </location>
</feature>
<keyword evidence="4" id="KW-0175">Coiled coil</keyword>
<dbReference type="InterPro" id="IPR058627">
    <property type="entry name" value="MdtA-like_C"/>
</dbReference>
<dbReference type="Gene3D" id="2.40.420.20">
    <property type="match status" value="1"/>
</dbReference>
<evidence type="ECO:0000256" key="4">
    <source>
        <dbReference type="SAM" id="Coils"/>
    </source>
</evidence>
<dbReference type="Pfam" id="PF25967">
    <property type="entry name" value="RND-MFP_C"/>
    <property type="match status" value="1"/>
</dbReference>
<proteinExistence type="inferred from homology"/>
<dbReference type="Gene3D" id="1.10.287.470">
    <property type="entry name" value="Helix hairpin bin"/>
    <property type="match status" value="1"/>
</dbReference>
<evidence type="ECO:0000313" key="8">
    <source>
        <dbReference type="EMBL" id="QTD44155.1"/>
    </source>
</evidence>
<dbReference type="InterPro" id="IPR058625">
    <property type="entry name" value="MdtA-like_BSH"/>
</dbReference>
<dbReference type="RefSeq" id="WP_208007664.1">
    <property type="nucleotide sequence ID" value="NZ_CP071796.1"/>
</dbReference>
<dbReference type="EMBL" id="CP071796">
    <property type="protein sequence ID" value="QTD44155.1"/>
    <property type="molecule type" value="Genomic_DNA"/>
</dbReference>
<feature type="domain" description="Multidrug resistance protein MdtA-like barrel-sandwich hybrid" evidence="6">
    <location>
        <begin position="65"/>
        <end position="201"/>
    </location>
</feature>
<dbReference type="Gene3D" id="2.40.30.170">
    <property type="match status" value="1"/>
</dbReference>
<dbReference type="AlphaFoldDB" id="A0A975CDA8"/>
<protein>
    <submittedName>
        <fullName evidence="8">Efflux RND transporter periplasmic adaptor subunit</fullName>
    </submittedName>
</protein>
<evidence type="ECO:0000256" key="3">
    <source>
        <dbReference type="ARBA" id="ARBA00022448"/>
    </source>
</evidence>
<dbReference type="GO" id="GO:0015562">
    <property type="term" value="F:efflux transmembrane transporter activity"/>
    <property type="evidence" value="ECO:0007669"/>
    <property type="project" value="TreeGrafter"/>
</dbReference>
<keyword evidence="5" id="KW-0732">Signal</keyword>
<sequence length="362" mass="37257">MRKPPVISVTVGGRRWLPGLVACLLAWSAASGQSANAAEPLPSVPVGAVHAAATASYEGSVEAVRQAVLAAQVPGNVVELHVKAGDRVRAGQLLLRIDARAAEQGAAASAAQVAAARATLEVAAQEVARKRQLYAKNYIAKAALDQAEGQYRAAQAQVNAQTAQARAAQTQAGFHAVRAPFDGVVSAVTIERGDMAMPGRPLLTVYDPAALRVTAAVPSAALRGNVQGVRLTLATQAESVAPTRVQVLPTVDAASLTQQVRADLPAALAGVVPGQFARLSLPGAGAALSGAPQRLFVPAPAIVRRAEMTGVYVLDEQGQPLLRQVRLGLAQGDQVEVLSGLSAGERVVTTPQAAARRAPVER</sequence>
<dbReference type="Pfam" id="PF25917">
    <property type="entry name" value="BSH_RND"/>
    <property type="match status" value="1"/>
</dbReference>
<dbReference type="GO" id="GO:1990281">
    <property type="term" value="C:efflux pump complex"/>
    <property type="evidence" value="ECO:0007669"/>
    <property type="project" value="TreeGrafter"/>
</dbReference>
<dbReference type="InterPro" id="IPR006143">
    <property type="entry name" value="RND_pump_MFP"/>
</dbReference>
<comment type="subcellular location">
    <subcellularLocation>
        <location evidence="1">Cell envelope</location>
    </subcellularLocation>
</comment>
<dbReference type="NCBIfam" id="TIGR01730">
    <property type="entry name" value="RND_mfp"/>
    <property type="match status" value="1"/>
</dbReference>
<feature type="chain" id="PRO_5036755693" evidence="5">
    <location>
        <begin position="38"/>
        <end position="362"/>
    </location>
</feature>
<evidence type="ECO:0000313" key="9">
    <source>
        <dbReference type="Proteomes" id="UP000663903"/>
    </source>
</evidence>
<gene>
    <name evidence="8" type="ORF">J1M35_13580</name>
</gene>
<organism evidence="8 9">
    <name type="scientific">Ottowia testudinis</name>
    <dbReference type="NCBI Taxonomy" id="2816950"/>
    <lineage>
        <taxon>Bacteria</taxon>
        <taxon>Pseudomonadati</taxon>
        <taxon>Pseudomonadota</taxon>
        <taxon>Betaproteobacteria</taxon>
        <taxon>Burkholderiales</taxon>
        <taxon>Comamonadaceae</taxon>
        <taxon>Ottowia</taxon>
    </lineage>
</organism>
<name>A0A975CDA8_9BURK</name>
<evidence type="ECO:0000256" key="5">
    <source>
        <dbReference type="SAM" id="SignalP"/>
    </source>
</evidence>
<dbReference type="Proteomes" id="UP000663903">
    <property type="component" value="Chromosome"/>
</dbReference>
<evidence type="ECO:0000256" key="1">
    <source>
        <dbReference type="ARBA" id="ARBA00004196"/>
    </source>
</evidence>
<accession>A0A975CDA8</accession>
<comment type="similarity">
    <text evidence="2">Belongs to the membrane fusion protein (MFP) (TC 8.A.1) family.</text>
</comment>
<dbReference type="Gene3D" id="2.40.50.100">
    <property type="match status" value="1"/>
</dbReference>
<evidence type="ECO:0000259" key="7">
    <source>
        <dbReference type="Pfam" id="PF25967"/>
    </source>
</evidence>
<reference evidence="8" key="1">
    <citation type="submission" date="2021-03" db="EMBL/GenBank/DDBJ databases">
        <title>Ottowia sp. 27C isolated from the cloaca of a Giant Asian pond turtle (Heosemys grandis).</title>
        <authorList>
            <person name="Spergser J."/>
            <person name="Busse H.-J."/>
        </authorList>
    </citation>
    <scope>NUCLEOTIDE SEQUENCE</scope>
    <source>
        <strain evidence="8">27C</strain>
    </source>
</reference>
<dbReference type="SUPFAM" id="SSF111369">
    <property type="entry name" value="HlyD-like secretion proteins"/>
    <property type="match status" value="1"/>
</dbReference>
<feature type="domain" description="Multidrug resistance protein MdtA-like C-terminal permuted SH3" evidence="7">
    <location>
        <begin position="296"/>
        <end position="349"/>
    </location>
</feature>
<evidence type="ECO:0000259" key="6">
    <source>
        <dbReference type="Pfam" id="PF25917"/>
    </source>
</evidence>